<reference evidence="3" key="1">
    <citation type="submission" date="2016-04" db="EMBL/GenBank/DDBJ databases">
        <authorList>
            <person name="Guldener U."/>
            <person name="Guldener U."/>
        </authorList>
    </citation>
    <scope>NUCLEOTIDE SEQUENCE [LARGE SCALE GENOMIC DNA]</scope>
    <source>
        <strain evidence="3">UB2112</strain>
    </source>
</reference>
<dbReference type="OrthoDB" id="2547101at2759"/>
<dbReference type="EMBL" id="LT558117">
    <property type="protein sequence ID" value="SAM61104.1"/>
    <property type="molecule type" value="Genomic_DNA"/>
</dbReference>
<protein>
    <submittedName>
        <fullName evidence="2">Uncharacterized protein</fullName>
    </submittedName>
</protein>
<feature type="region of interest" description="Disordered" evidence="1">
    <location>
        <begin position="1"/>
        <end position="22"/>
    </location>
</feature>
<feature type="compositionally biased region" description="Pro residues" evidence="1">
    <location>
        <begin position="1"/>
        <end position="19"/>
    </location>
</feature>
<dbReference type="Proteomes" id="UP000179920">
    <property type="component" value="Chromosome I"/>
</dbReference>
<proteinExistence type="predicted"/>
<organism evidence="2 3">
    <name type="scientific">Ustilago bromivora</name>
    <dbReference type="NCBI Taxonomy" id="307758"/>
    <lineage>
        <taxon>Eukaryota</taxon>
        <taxon>Fungi</taxon>
        <taxon>Dikarya</taxon>
        <taxon>Basidiomycota</taxon>
        <taxon>Ustilaginomycotina</taxon>
        <taxon>Ustilaginomycetes</taxon>
        <taxon>Ustilaginales</taxon>
        <taxon>Ustilaginaceae</taxon>
        <taxon>Ustilago</taxon>
    </lineage>
</organism>
<evidence type="ECO:0000313" key="2">
    <source>
        <dbReference type="EMBL" id="SAM61104.1"/>
    </source>
</evidence>
<accession>A0A1K0H4P7</accession>
<dbReference type="AlphaFoldDB" id="A0A1K0H4P7"/>
<name>A0A1K0H4P7_9BASI</name>
<evidence type="ECO:0000313" key="3">
    <source>
        <dbReference type="Proteomes" id="UP000179920"/>
    </source>
</evidence>
<evidence type="ECO:0000256" key="1">
    <source>
        <dbReference type="SAM" id="MobiDB-lite"/>
    </source>
</evidence>
<sequence>MPPPRWAEHCTPPPPPPSRHLPTNSEIAGWSEQFVVADLVVHIVDGYFPCNWDVPVGSLPELRLHHLAMLCLTEGYMPWPSWQCCCCFNLDVPCFASSFANPFGECNQIPCACMHCYLAGLGHCEHDIPAHPGMEYTGNGTLNLQPQGSHQAEQAHLTMVDAYGPGLVLWHLPKHQLVGSILQVLQLFIECHDQLFSEHQPHKLVTESGGPPDRINTRVEPTVDEQWSRAALAAPVVPSSYVDI</sequence>
<gene>
    <name evidence="2" type="ORF">UBRO_20209</name>
</gene>